<proteinExistence type="predicted"/>
<protein>
    <recommendedName>
        <fullName evidence="3">Thioredoxin domain-containing protein</fullName>
    </recommendedName>
</protein>
<name>A0A875S8R2_EENNA</name>
<dbReference type="RefSeq" id="XP_038780853.1">
    <property type="nucleotide sequence ID" value="XM_038924925.1"/>
</dbReference>
<keyword evidence="5" id="KW-1185">Reference proteome</keyword>
<evidence type="ECO:0000256" key="2">
    <source>
        <dbReference type="SAM" id="Phobius"/>
    </source>
</evidence>
<dbReference type="GO" id="GO:0005783">
    <property type="term" value="C:endoplasmic reticulum"/>
    <property type="evidence" value="ECO:0007669"/>
    <property type="project" value="TreeGrafter"/>
</dbReference>
<keyword evidence="2" id="KW-0472">Membrane</keyword>
<dbReference type="KEGG" id="bnn:FOA43_004696"/>
<evidence type="ECO:0000256" key="1">
    <source>
        <dbReference type="SAM" id="MobiDB-lite"/>
    </source>
</evidence>
<dbReference type="CDD" id="cd02961">
    <property type="entry name" value="PDI_a_family"/>
    <property type="match status" value="2"/>
</dbReference>
<feature type="transmembrane region" description="Helical" evidence="2">
    <location>
        <begin position="38"/>
        <end position="61"/>
    </location>
</feature>
<keyword evidence="2" id="KW-1133">Transmembrane helix</keyword>
<keyword evidence="2" id="KW-0812">Transmembrane</keyword>
<dbReference type="EMBL" id="CP064815">
    <property type="protein sequence ID" value="QPG77288.1"/>
    <property type="molecule type" value="Genomic_DNA"/>
</dbReference>
<dbReference type="PANTHER" id="PTHR45672">
    <property type="entry name" value="PROTEIN DISULFIDE-ISOMERASE C17H9.14C-RELATED"/>
    <property type="match status" value="1"/>
</dbReference>
<dbReference type="InterPro" id="IPR013766">
    <property type="entry name" value="Thioredoxin_domain"/>
</dbReference>
<evidence type="ECO:0000313" key="5">
    <source>
        <dbReference type="Proteomes" id="UP000662931"/>
    </source>
</evidence>
<organism evidence="4 5">
    <name type="scientific">Eeniella nana</name>
    <name type="common">Yeast</name>
    <name type="synonym">Brettanomyces nanus</name>
    <dbReference type="NCBI Taxonomy" id="13502"/>
    <lineage>
        <taxon>Eukaryota</taxon>
        <taxon>Fungi</taxon>
        <taxon>Dikarya</taxon>
        <taxon>Ascomycota</taxon>
        <taxon>Saccharomycotina</taxon>
        <taxon>Pichiomycetes</taxon>
        <taxon>Pichiales</taxon>
        <taxon>Pichiaceae</taxon>
        <taxon>Brettanomyces</taxon>
    </lineage>
</organism>
<dbReference type="SUPFAM" id="SSF52833">
    <property type="entry name" value="Thioredoxin-like"/>
    <property type="match status" value="2"/>
</dbReference>
<evidence type="ECO:0000313" key="4">
    <source>
        <dbReference type="EMBL" id="QPG77288.1"/>
    </source>
</evidence>
<gene>
    <name evidence="4" type="ORF">FOA43_004696</name>
</gene>
<accession>A0A875S8R2</accession>
<dbReference type="AlphaFoldDB" id="A0A875S8R2"/>
<dbReference type="Proteomes" id="UP000662931">
    <property type="component" value="Chromosome 4"/>
</dbReference>
<dbReference type="Gene3D" id="3.40.30.10">
    <property type="entry name" value="Glutaredoxin"/>
    <property type="match status" value="2"/>
</dbReference>
<sequence length="339" mass="39201">MVLDWCKTKLLLKSDKSIYQGIDPKSTHDLRDYAVFSFLRFMIFLALLSWISAVVCAVTVVNDSNFEDVVFGKPGTFSLVYFNSPYCSYCRQLDPEYEPLGDLYRGTKLQVFKIDGLNNKRIRSKYHLVGFPVVRLFSSDGAQMGSYKGKRRTPEMMQYILEATGARPNKFTSYVTKIGKDGIQNYKDLTDRIFDENNNAKDTVVAFYEPWDSELGNPYNSYFERLAKYYSEEVNDNTVEFVGVDATLPESTDAVRFFQVGKYPMIFHLPKGADRYIAYRLDENLDATKIVSMISGKDIGQTRLNLKKLQDDVNMRIEEMERQDDDEDDEDQIPLYRDL</sequence>
<dbReference type="OrthoDB" id="10264505at2759"/>
<feature type="region of interest" description="Disordered" evidence="1">
    <location>
        <begin position="320"/>
        <end position="339"/>
    </location>
</feature>
<feature type="domain" description="Thioredoxin" evidence="3">
    <location>
        <begin position="46"/>
        <end position="166"/>
    </location>
</feature>
<dbReference type="GeneID" id="62198096"/>
<evidence type="ECO:0000259" key="3">
    <source>
        <dbReference type="PROSITE" id="PS51352"/>
    </source>
</evidence>
<reference evidence="4" key="1">
    <citation type="submission" date="2020-10" db="EMBL/GenBank/DDBJ databases">
        <authorList>
            <person name="Roach M.J.R."/>
        </authorList>
    </citation>
    <scope>NUCLEOTIDE SEQUENCE</scope>
    <source>
        <strain evidence="4">CBS 1945</strain>
    </source>
</reference>
<dbReference type="PROSITE" id="PS51352">
    <property type="entry name" value="THIOREDOXIN_2"/>
    <property type="match status" value="1"/>
</dbReference>
<feature type="compositionally biased region" description="Acidic residues" evidence="1">
    <location>
        <begin position="321"/>
        <end position="332"/>
    </location>
</feature>
<dbReference type="GO" id="GO:0003756">
    <property type="term" value="F:protein disulfide isomerase activity"/>
    <property type="evidence" value="ECO:0007669"/>
    <property type="project" value="TreeGrafter"/>
</dbReference>
<dbReference type="InterPro" id="IPR036249">
    <property type="entry name" value="Thioredoxin-like_sf"/>
</dbReference>
<dbReference type="InterPro" id="IPR051063">
    <property type="entry name" value="PDI"/>
</dbReference>
<dbReference type="GO" id="GO:0006457">
    <property type="term" value="P:protein folding"/>
    <property type="evidence" value="ECO:0007669"/>
    <property type="project" value="TreeGrafter"/>
</dbReference>
<dbReference type="Pfam" id="PF00085">
    <property type="entry name" value="Thioredoxin"/>
    <property type="match status" value="1"/>
</dbReference>